<dbReference type="Gene3D" id="3.40.50.300">
    <property type="entry name" value="P-loop containing nucleotide triphosphate hydrolases"/>
    <property type="match status" value="1"/>
</dbReference>
<accession>A0A813E0M6</accession>
<comment type="similarity">
    <text evidence="1">Belongs to the sulfotransferase 1 family.</text>
</comment>
<dbReference type="GO" id="GO:0008146">
    <property type="term" value="F:sulfotransferase activity"/>
    <property type="evidence" value="ECO:0007669"/>
    <property type="project" value="InterPro"/>
</dbReference>
<name>A0A813E0M6_POLGL</name>
<dbReference type="PANTHER" id="PTHR11783">
    <property type="entry name" value="SULFOTRANSFERASE SULT"/>
    <property type="match status" value="1"/>
</dbReference>
<dbReference type="InterPro" id="IPR000863">
    <property type="entry name" value="Sulfotransferase_dom"/>
</dbReference>
<keyword evidence="2" id="KW-0808">Transferase</keyword>
<evidence type="ECO:0000256" key="2">
    <source>
        <dbReference type="ARBA" id="ARBA00022679"/>
    </source>
</evidence>
<protein>
    <recommendedName>
        <fullName evidence="3">Sulfotransferase domain-containing protein</fullName>
    </recommendedName>
</protein>
<evidence type="ECO:0000313" key="4">
    <source>
        <dbReference type="EMBL" id="CAE8593348.1"/>
    </source>
</evidence>
<gene>
    <name evidence="4" type="ORF">PGLA1383_LOCUS11945</name>
</gene>
<reference evidence="4" key="1">
    <citation type="submission" date="2021-02" db="EMBL/GenBank/DDBJ databases">
        <authorList>
            <person name="Dougan E. K."/>
            <person name="Rhodes N."/>
            <person name="Thang M."/>
            <person name="Chan C."/>
        </authorList>
    </citation>
    <scope>NUCLEOTIDE SEQUENCE</scope>
</reference>
<keyword evidence="5" id="KW-1185">Reference proteome</keyword>
<dbReference type="EMBL" id="CAJNNV010006272">
    <property type="protein sequence ID" value="CAE8593348.1"/>
    <property type="molecule type" value="Genomic_DNA"/>
</dbReference>
<organism evidence="4 5">
    <name type="scientific">Polarella glacialis</name>
    <name type="common">Dinoflagellate</name>
    <dbReference type="NCBI Taxonomy" id="89957"/>
    <lineage>
        <taxon>Eukaryota</taxon>
        <taxon>Sar</taxon>
        <taxon>Alveolata</taxon>
        <taxon>Dinophyceae</taxon>
        <taxon>Suessiales</taxon>
        <taxon>Suessiaceae</taxon>
        <taxon>Polarella</taxon>
    </lineage>
</organism>
<feature type="domain" description="Sulfotransferase" evidence="3">
    <location>
        <begin position="3"/>
        <end position="95"/>
    </location>
</feature>
<evidence type="ECO:0000313" key="5">
    <source>
        <dbReference type="Proteomes" id="UP000654075"/>
    </source>
</evidence>
<dbReference type="Proteomes" id="UP000654075">
    <property type="component" value="Unassembled WGS sequence"/>
</dbReference>
<dbReference type="OrthoDB" id="440871at2759"/>
<dbReference type="AlphaFoldDB" id="A0A813E0M6"/>
<evidence type="ECO:0000259" key="3">
    <source>
        <dbReference type="Pfam" id="PF00685"/>
    </source>
</evidence>
<proteinExistence type="inferred from homology"/>
<evidence type="ECO:0000256" key="1">
    <source>
        <dbReference type="ARBA" id="ARBA00005771"/>
    </source>
</evidence>
<comment type="caution">
    <text evidence="4">The sequence shown here is derived from an EMBL/GenBank/DDBJ whole genome shotgun (WGS) entry which is preliminary data.</text>
</comment>
<sequence>MGSGTTWLSQIANSLRSNGSMQFDEITQAVPWIHAAHSCGQNLDARQNFTPRLFKSHQVREFVPDGSRYVVLLRDPKDILTSQWNHFSNSSWSKYVGNKPGGVSLEEFAAGMFAHQDGNDAWRLLAS</sequence>
<feature type="non-terminal residue" evidence="4">
    <location>
        <position position="127"/>
    </location>
</feature>
<dbReference type="InterPro" id="IPR027417">
    <property type="entry name" value="P-loop_NTPase"/>
</dbReference>
<dbReference type="Pfam" id="PF00685">
    <property type="entry name" value="Sulfotransfer_1"/>
    <property type="match status" value="1"/>
</dbReference>
<dbReference type="SUPFAM" id="SSF52540">
    <property type="entry name" value="P-loop containing nucleoside triphosphate hydrolases"/>
    <property type="match status" value="1"/>
</dbReference>